<dbReference type="Pfam" id="PF13181">
    <property type="entry name" value="TPR_8"/>
    <property type="match status" value="1"/>
</dbReference>
<evidence type="ECO:0000313" key="1">
    <source>
        <dbReference type="EMBL" id="KYM98145.1"/>
    </source>
</evidence>
<gene>
    <name evidence="1" type="ORF">ALC62_11135</name>
</gene>
<dbReference type="AlphaFoldDB" id="A0A195CBS0"/>
<dbReference type="Gene3D" id="1.25.40.10">
    <property type="entry name" value="Tetratricopeptide repeat domain"/>
    <property type="match status" value="1"/>
</dbReference>
<reference evidence="1 2" key="1">
    <citation type="submission" date="2016-03" db="EMBL/GenBank/DDBJ databases">
        <title>Cyphomyrmex costatus WGS genome.</title>
        <authorList>
            <person name="Nygaard S."/>
            <person name="Hu H."/>
            <person name="Boomsma J."/>
            <person name="Zhang G."/>
        </authorList>
    </citation>
    <scope>NUCLEOTIDE SEQUENCE [LARGE SCALE GENOMIC DNA]</scope>
    <source>
        <strain evidence="1">MS0001</strain>
        <tissue evidence="1">Whole body</tissue>
    </source>
</reference>
<proteinExistence type="predicted"/>
<dbReference type="STRING" id="456900.A0A195CBS0"/>
<keyword evidence="2" id="KW-1185">Reference proteome</keyword>
<dbReference type="Proteomes" id="UP000078542">
    <property type="component" value="Unassembled WGS sequence"/>
</dbReference>
<feature type="non-terminal residue" evidence="1">
    <location>
        <position position="1"/>
    </location>
</feature>
<dbReference type="SUPFAM" id="SSF48452">
    <property type="entry name" value="TPR-like"/>
    <property type="match status" value="1"/>
</dbReference>
<evidence type="ECO:0008006" key="3">
    <source>
        <dbReference type="Google" id="ProtNLM"/>
    </source>
</evidence>
<dbReference type="InterPro" id="IPR019734">
    <property type="entry name" value="TPR_rpt"/>
</dbReference>
<name>A0A195CBS0_9HYME</name>
<organism evidence="1 2">
    <name type="scientific">Cyphomyrmex costatus</name>
    <dbReference type="NCBI Taxonomy" id="456900"/>
    <lineage>
        <taxon>Eukaryota</taxon>
        <taxon>Metazoa</taxon>
        <taxon>Ecdysozoa</taxon>
        <taxon>Arthropoda</taxon>
        <taxon>Hexapoda</taxon>
        <taxon>Insecta</taxon>
        <taxon>Pterygota</taxon>
        <taxon>Neoptera</taxon>
        <taxon>Endopterygota</taxon>
        <taxon>Hymenoptera</taxon>
        <taxon>Apocrita</taxon>
        <taxon>Aculeata</taxon>
        <taxon>Formicoidea</taxon>
        <taxon>Formicidae</taxon>
        <taxon>Myrmicinae</taxon>
        <taxon>Cyphomyrmex</taxon>
    </lineage>
</organism>
<protein>
    <recommendedName>
        <fullName evidence="3">Tetratricopeptide repeat protein</fullName>
    </recommendedName>
</protein>
<sequence>AFRGESNKLFEQNNENFLKAVYITFDWYTRMLLSQSRYAEAINYLLRAYDVKKNLPDIIDLGSIHVNLGSVLLKKGLYNEAKECCQQGKKIAESRDDNDPLFKADEYLKEVKRLLSL</sequence>
<evidence type="ECO:0000313" key="2">
    <source>
        <dbReference type="Proteomes" id="UP000078542"/>
    </source>
</evidence>
<accession>A0A195CBS0</accession>
<dbReference type="InterPro" id="IPR011990">
    <property type="entry name" value="TPR-like_helical_dom_sf"/>
</dbReference>
<dbReference type="EMBL" id="KQ978009">
    <property type="protein sequence ID" value="KYM98145.1"/>
    <property type="molecule type" value="Genomic_DNA"/>
</dbReference>